<organism evidence="1 2">
    <name type="scientific">Klebsiella phage Seifer</name>
    <dbReference type="NCBI Taxonomy" id="2315475"/>
    <lineage>
        <taxon>Viruses</taxon>
        <taxon>Duplodnaviria</taxon>
        <taxon>Heunggongvirae</taxon>
        <taxon>Uroviricota</taxon>
        <taxon>Caudoviricetes</taxon>
        <taxon>Casjensviridae</taxon>
        <taxon>Yonseivirus</taxon>
        <taxon>Yonseivirus seifer</taxon>
    </lineage>
</organism>
<reference evidence="2" key="1">
    <citation type="submission" date="2018-08" db="EMBL/GenBank/DDBJ databases">
        <title>Complete Genome of Klebsiella pneumoniae Siphophage Seifer.</title>
        <authorList>
            <person name="Salazar A.J."/>
            <person name="Lessor L."/>
            <person name="O'Leary C.J."/>
            <person name="Gill J."/>
            <person name="Liu M."/>
        </authorList>
    </citation>
    <scope>NUCLEOTIDE SEQUENCE [LARGE SCALE GENOMIC DNA]</scope>
</reference>
<sequence length="72" mass="8152">MKVLISDLKPGMRVIMKTRIVEIVDLARTHRAANGRTVYYWKSVSEPPRMGLNHFVGCGDLTVEVEDKHVDA</sequence>
<proteinExistence type="predicted"/>
<evidence type="ECO:0000313" key="1">
    <source>
        <dbReference type="EMBL" id="AYJ72831.1"/>
    </source>
</evidence>
<name>A0A3B8DHY2_9CAUD</name>
<dbReference type="EMBL" id="MH817999">
    <property type="protein sequence ID" value="AYJ72831.1"/>
    <property type="molecule type" value="Genomic_DNA"/>
</dbReference>
<gene>
    <name evidence="1" type="ORF">CPT_Seifer_049</name>
</gene>
<accession>A0A3B8DHY2</accession>
<protein>
    <submittedName>
        <fullName evidence="1">Uncharacterized protein</fullName>
    </submittedName>
</protein>
<keyword evidence="2" id="KW-1185">Reference proteome</keyword>
<evidence type="ECO:0000313" key="2">
    <source>
        <dbReference type="Proteomes" id="UP000282620"/>
    </source>
</evidence>
<dbReference type="Proteomes" id="UP000282620">
    <property type="component" value="Segment"/>
</dbReference>